<feature type="region of interest" description="Disordered" evidence="1">
    <location>
        <begin position="1"/>
        <end position="52"/>
    </location>
</feature>
<proteinExistence type="predicted"/>
<dbReference type="EMBL" id="OW240923">
    <property type="protein sequence ID" value="CAH2325443.1"/>
    <property type="molecule type" value="Genomic_DNA"/>
</dbReference>
<protein>
    <recommendedName>
        <fullName evidence="4">Small acidic protein</fullName>
    </recommendedName>
</protein>
<dbReference type="PANTHER" id="PTHR22175">
    <property type="entry name" value="SMALL ACIDIC PROTEIN-RELATED"/>
    <property type="match status" value="1"/>
</dbReference>
<dbReference type="InterPro" id="IPR026714">
    <property type="entry name" value="SMAP"/>
</dbReference>
<dbReference type="AlphaFoldDB" id="A0AAD1TG17"/>
<evidence type="ECO:0000313" key="3">
    <source>
        <dbReference type="Proteomes" id="UP001295444"/>
    </source>
</evidence>
<organism evidence="2 3">
    <name type="scientific">Pelobates cultripes</name>
    <name type="common">Western spadefoot toad</name>
    <dbReference type="NCBI Taxonomy" id="61616"/>
    <lineage>
        <taxon>Eukaryota</taxon>
        <taxon>Metazoa</taxon>
        <taxon>Chordata</taxon>
        <taxon>Craniata</taxon>
        <taxon>Vertebrata</taxon>
        <taxon>Euteleostomi</taxon>
        <taxon>Amphibia</taxon>
        <taxon>Batrachia</taxon>
        <taxon>Anura</taxon>
        <taxon>Pelobatoidea</taxon>
        <taxon>Pelobatidae</taxon>
        <taxon>Pelobates</taxon>
    </lineage>
</organism>
<dbReference type="Proteomes" id="UP001295444">
    <property type="component" value="Chromosome 12"/>
</dbReference>
<sequence>MLQTGKQYWSAHSPPGEKTSGLGSRECQRSEAAGELSVGADNCNCHHSGKPEVQKYVWTGDEDKKINDALEYQFQQSMDSTMTGRNRRHCGLGFSEIESPDDKVAALPENVPGTEPASMFSNRSDSDSESHSDSSSESEELKKTTTKESKSVSEEEKESKSSYKMKFVKSSVP</sequence>
<name>A0AAD1TG17_PELCU</name>
<feature type="region of interest" description="Disordered" evidence="1">
    <location>
        <begin position="77"/>
        <end position="173"/>
    </location>
</feature>
<reference evidence="2" key="1">
    <citation type="submission" date="2022-03" db="EMBL/GenBank/DDBJ databases">
        <authorList>
            <person name="Alioto T."/>
            <person name="Alioto T."/>
            <person name="Gomez Garrido J."/>
        </authorList>
    </citation>
    <scope>NUCLEOTIDE SEQUENCE</scope>
</reference>
<evidence type="ECO:0008006" key="4">
    <source>
        <dbReference type="Google" id="ProtNLM"/>
    </source>
</evidence>
<keyword evidence="3" id="KW-1185">Reference proteome</keyword>
<accession>A0AAD1TG17</accession>
<feature type="compositionally biased region" description="Basic and acidic residues" evidence="1">
    <location>
        <begin position="124"/>
        <end position="161"/>
    </location>
</feature>
<evidence type="ECO:0000313" key="2">
    <source>
        <dbReference type="EMBL" id="CAH2325443.1"/>
    </source>
</evidence>
<gene>
    <name evidence="2" type="ORF">PECUL_23A030660</name>
</gene>
<dbReference type="PANTHER" id="PTHR22175:SF0">
    <property type="entry name" value="SMALL ACIDIC PROTEIN"/>
    <property type="match status" value="1"/>
</dbReference>
<evidence type="ECO:0000256" key="1">
    <source>
        <dbReference type="SAM" id="MobiDB-lite"/>
    </source>
</evidence>